<dbReference type="GO" id="GO:0140359">
    <property type="term" value="F:ABC-type transporter activity"/>
    <property type="evidence" value="ECO:0007669"/>
    <property type="project" value="InterPro"/>
</dbReference>
<dbReference type="OrthoDB" id="2417739at2"/>
<feature type="transmembrane region" description="Helical" evidence="5">
    <location>
        <begin position="306"/>
        <end position="328"/>
    </location>
</feature>
<comment type="caution">
    <text evidence="7">The sequence shown here is derived from an EMBL/GenBank/DDBJ whole genome shotgun (WGS) entry which is preliminary data.</text>
</comment>
<evidence type="ECO:0000256" key="2">
    <source>
        <dbReference type="ARBA" id="ARBA00022692"/>
    </source>
</evidence>
<evidence type="ECO:0000256" key="3">
    <source>
        <dbReference type="ARBA" id="ARBA00022989"/>
    </source>
</evidence>
<evidence type="ECO:0000259" key="6">
    <source>
        <dbReference type="Pfam" id="PF12698"/>
    </source>
</evidence>
<feature type="transmembrane region" description="Helical" evidence="5">
    <location>
        <begin position="244"/>
        <end position="267"/>
    </location>
</feature>
<dbReference type="GO" id="GO:0016020">
    <property type="term" value="C:membrane"/>
    <property type="evidence" value="ECO:0007669"/>
    <property type="project" value="UniProtKB-SubCell"/>
</dbReference>
<feature type="transmembrane region" description="Helical" evidence="5">
    <location>
        <begin position="20"/>
        <end position="38"/>
    </location>
</feature>
<feature type="transmembrane region" description="Helical" evidence="5">
    <location>
        <begin position="204"/>
        <end position="223"/>
    </location>
</feature>
<evidence type="ECO:0000256" key="4">
    <source>
        <dbReference type="ARBA" id="ARBA00023136"/>
    </source>
</evidence>
<gene>
    <name evidence="7" type="ORF">AFK71_20690</name>
</gene>
<dbReference type="InterPro" id="IPR013525">
    <property type="entry name" value="ABC2_TM"/>
</dbReference>
<feature type="domain" description="ABC-2 type transporter transmembrane" evidence="6">
    <location>
        <begin position="19"/>
        <end position="348"/>
    </location>
</feature>
<proteinExistence type="predicted"/>
<dbReference type="Proteomes" id="UP000036780">
    <property type="component" value="Unassembled WGS sequence"/>
</dbReference>
<keyword evidence="8" id="KW-1185">Reference proteome</keyword>
<feature type="transmembrane region" description="Helical" evidence="5">
    <location>
        <begin position="279"/>
        <end position="299"/>
    </location>
</feature>
<name>A0A0L0QRA2_VIRPA</name>
<dbReference type="EMBL" id="LGTO01000007">
    <property type="protein sequence ID" value="KNE20743.1"/>
    <property type="molecule type" value="Genomic_DNA"/>
</dbReference>
<protein>
    <recommendedName>
        <fullName evidence="6">ABC-2 type transporter transmembrane domain-containing protein</fullName>
    </recommendedName>
</protein>
<dbReference type="RefSeq" id="WP_050353327.1">
    <property type="nucleotide sequence ID" value="NZ_BOSN01000009.1"/>
</dbReference>
<dbReference type="Gene3D" id="3.40.1710.10">
    <property type="entry name" value="abc type-2 transporter like domain"/>
    <property type="match status" value="1"/>
</dbReference>
<keyword evidence="3 5" id="KW-1133">Transmembrane helix</keyword>
<evidence type="ECO:0000256" key="5">
    <source>
        <dbReference type="SAM" id="Phobius"/>
    </source>
</evidence>
<dbReference type="GeneID" id="66870024"/>
<organism evidence="7 8">
    <name type="scientific">Virgibacillus pantothenticus</name>
    <dbReference type="NCBI Taxonomy" id="1473"/>
    <lineage>
        <taxon>Bacteria</taxon>
        <taxon>Bacillati</taxon>
        <taxon>Bacillota</taxon>
        <taxon>Bacilli</taxon>
        <taxon>Bacillales</taxon>
        <taxon>Bacillaceae</taxon>
        <taxon>Virgibacillus</taxon>
    </lineage>
</organism>
<keyword evidence="2 5" id="KW-0812">Transmembrane</keyword>
<dbReference type="AlphaFoldDB" id="A0A0L0QRA2"/>
<dbReference type="Pfam" id="PF12698">
    <property type="entry name" value="ABC2_membrane_3"/>
    <property type="match status" value="1"/>
</dbReference>
<keyword evidence="4 5" id="KW-0472">Membrane</keyword>
<accession>A0A0L0QRA2</accession>
<evidence type="ECO:0000313" key="8">
    <source>
        <dbReference type="Proteomes" id="UP000036780"/>
    </source>
</evidence>
<dbReference type="PATRIC" id="fig|1473.5.peg.2907"/>
<reference evidence="8" key="1">
    <citation type="submission" date="2015-07" db="EMBL/GenBank/DDBJ databases">
        <title>Fjat-10053 dsm26.</title>
        <authorList>
            <person name="Liu B."/>
            <person name="Wang J."/>
            <person name="Zhu Y."/>
            <person name="Liu G."/>
            <person name="Chen Q."/>
            <person name="Chen Z."/>
            <person name="Lan J."/>
            <person name="Che J."/>
            <person name="Ge C."/>
            <person name="Shi H."/>
            <person name="Pan Z."/>
            <person name="Liu X."/>
        </authorList>
    </citation>
    <scope>NUCLEOTIDE SEQUENCE [LARGE SCALE GENOMIC DNA]</scope>
    <source>
        <strain evidence="8">DSM 26</strain>
    </source>
</reference>
<feature type="transmembrane region" description="Helical" evidence="5">
    <location>
        <begin position="348"/>
        <end position="369"/>
    </location>
</feature>
<sequence>MKAIIHTRFLHWKQAPFHFIFWLLFPIIVVVFLQYLLVNFQADTKVPVGIVVADQTNTAFELVEKIEETPFIRVYQLDEEQALNQLEKHELDSVFVIKKGYEEQINRGSRNRLITSYQSDLSFAYTSVSEMVASMVQQDTGRIKTAYTILQMEEQLTNNQNWTTKEIITTSKEIETEQDLLSAHFQYQGQADGAKSQSQLWNPWGLWVLFSCLATFFLFGWLVKENHSSVRARFAFIRFPFKTYALLNLTLYTLILLLMDAVTLVIFNHFLATTIDASRIAAIISFRFVINGLAFLFALKMKQIVTYYGLSLIFTLMLALTSGAIIPIDGLTNRLPLLNDVHPIIPFLNGTFHNFWFYMVGVFIFIWYVRKDETYA</sequence>
<comment type="subcellular location">
    <subcellularLocation>
        <location evidence="1">Membrane</location>
        <topology evidence="1">Multi-pass membrane protein</topology>
    </subcellularLocation>
</comment>
<evidence type="ECO:0000256" key="1">
    <source>
        <dbReference type="ARBA" id="ARBA00004141"/>
    </source>
</evidence>
<evidence type="ECO:0000313" key="7">
    <source>
        <dbReference type="EMBL" id="KNE20743.1"/>
    </source>
</evidence>